<evidence type="ECO:0000256" key="1">
    <source>
        <dbReference type="ARBA" id="ARBA00005641"/>
    </source>
</evidence>
<feature type="domain" description="Glycoside hydrolase family 5" evidence="5">
    <location>
        <begin position="90"/>
        <end position="148"/>
    </location>
</feature>
<dbReference type="SUPFAM" id="SSF51445">
    <property type="entry name" value="(Trans)glycosidases"/>
    <property type="match status" value="1"/>
</dbReference>
<dbReference type="Gene3D" id="2.60.40.1180">
    <property type="entry name" value="Golgi alpha-mannosidase II"/>
    <property type="match status" value="1"/>
</dbReference>
<keyword evidence="2 7" id="KW-0378">Hydrolase</keyword>
<dbReference type="GeneID" id="37043090"/>
<proteinExistence type="inferred from homology"/>
<dbReference type="GO" id="GO:1904462">
    <property type="term" value="P:ergosteryl 3-beta-D-glucoside catabolic process"/>
    <property type="evidence" value="ECO:0007669"/>
    <property type="project" value="TreeGrafter"/>
</dbReference>
<dbReference type="InterPro" id="IPR001547">
    <property type="entry name" value="Glyco_hydro_5"/>
</dbReference>
<evidence type="ECO:0000259" key="6">
    <source>
        <dbReference type="Pfam" id="PF18564"/>
    </source>
</evidence>
<protein>
    <submittedName>
        <fullName evidence="7">Glycoside hydrolase</fullName>
    </submittedName>
</protein>
<dbReference type="InterPro" id="IPR017853">
    <property type="entry name" value="GH"/>
</dbReference>
<evidence type="ECO:0000256" key="2">
    <source>
        <dbReference type="ARBA" id="ARBA00022801"/>
    </source>
</evidence>
<dbReference type="InterPro" id="IPR041036">
    <property type="entry name" value="GH5_C"/>
</dbReference>
<dbReference type="RefSeq" id="XP_025379079.1">
    <property type="nucleotide sequence ID" value="XM_025521174.1"/>
</dbReference>
<evidence type="ECO:0000313" key="7">
    <source>
        <dbReference type="EMBL" id="PWN91881.1"/>
    </source>
</evidence>
<dbReference type="PANTHER" id="PTHR31308:SF6">
    <property type="entry name" value="GLYCOSIDE HYDROLASE FAMILY 5 C-TERMINAL DOMAIN-CONTAINING PROTEIN"/>
    <property type="match status" value="1"/>
</dbReference>
<name>A0A316YRL4_9BASI</name>
<organism evidence="7 8">
    <name type="scientific">Acaromyces ingoldii</name>
    <dbReference type="NCBI Taxonomy" id="215250"/>
    <lineage>
        <taxon>Eukaryota</taxon>
        <taxon>Fungi</taxon>
        <taxon>Dikarya</taxon>
        <taxon>Basidiomycota</taxon>
        <taxon>Ustilaginomycotina</taxon>
        <taxon>Exobasidiomycetes</taxon>
        <taxon>Exobasidiales</taxon>
        <taxon>Cryptobasidiaceae</taxon>
        <taxon>Acaromyces</taxon>
    </lineage>
</organism>
<dbReference type="InterPro" id="IPR018087">
    <property type="entry name" value="Glyco_hydro_5_CS"/>
</dbReference>
<dbReference type="AlphaFoldDB" id="A0A316YRL4"/>
<keyword evidence="8" id="KW-1185">Reference proteome</keyword>
<evidence type="ECO:0000259" key="5">
    <source>
        <dbReference type="Pfam" id="PF00150"/>
    </source>
</evidence>
<dbReference type="Gene3D" id="3.20.20.80">
    <property type="entry name" value="Glycosidases"/>
    <property type="match status" value="2"/>
</dbReference>
<comment type="similarity">
    <text evidence="1">Belongs to the glycosyl hydrolase 5 (cellulase A) family.</text>
</comment>
<dbReference type="Pfam" id="PF00150">
    <property type="entry name" value="Cellulase"/>
    <property type="match status" value="1"/>
</dbReference>
<evidence type="ECO:0000256" key="3">
    <source>
        <dbReference type="ARBA" id="ARBA00023295"/>
    </source>
</evidence>
<dbReference type="Pfam" id="PF18564">
    <property type="entry name" value="Glyco_hydro_5_C"/>
    <property type="match status" value="1"/>
</dbReference>
<dbReference type="OrthoDB" id="9971853at2759"/>
<dbReference type="PROSITE" id="PS00659">
    <property type="entry name" value="GLYCOSYL_HYDROL_F5"/>
    <property type="match status" value="1"/>
</dbReference>
<dbReference type="EMBL" id="KZ819635">
    <property type="protein sequence ID" value="PWN91881.1"/>
    <property type="molecule type" value="Genomic_DNA"/>
</dbReference>
<dbReference type="InterPro" id="IPR013780">
    <property type="entry name" value="Glyco_hydro_b"/>
</dbReference>
<evidence type="ECO:0000313" key="8">
    <source>
        <dbReference type="Proteomes" id="UP000245768"/>
    </source>
</evidence>
<feature type="domain" description="Glycoside hydrolase family 5 C-terminal" evidence="6">
    <location>
        <begin position="686"/>
        <end position="743"/>
    </location>
</feature>
<dbReference type="InParanoid" id="A0A316YRL4"/>
<feature type="compositionally biased region" description="Polar residues" evidence="4">
    <location>
        <begin position="620"/>
        <end position="630"/>
    </location>
</feature>
<feature type="region of interest" description="Disordered" evidence="4">
    <location>
        <begin position="611"/>
        <end position="638"/>
    </location>
</feature>
<gene>
    <name evidence="7" type="ORF">FA10DRAFT_265712</name>
</gene>
<reference evidence="7 8" key="1">
    <citation type="journal article" date="2018" name="Mol. Biol. Evol.">
        <title>Broad Genomic Sampling Reveals a Smut Pathogenic Ancestry of the Fungal Clade Ustilaginomycotina.</title>
        <authorList>
            <person name="Kijpornyongpan T."/>
            <person name="Mondo S.J."/>
            <person name="Barry K."/>
            <person name="Sandor L."/>
            <person name="Lee J."/>
            <person name="Lipzen A."/>
            <person name="Pangilinan J."/>
            <person name="LaButti K."/>
            <person name="Hainaut M."/>
            <person name="Henrissat B."/>
            <person name="Grigoriev I.V."/>
            <person name="Spatafora J.W."/>
            <person name="Aime M.C."/>
        </authorList>
    </citation>
    <scope>NUCLEOTIDE SEQUENCE [LARGE SCALE GENOMIC DNA]</scope>
    <source>
        <strain evidence="7 8">MCA 4198</strain>
    </source>
</reference>
<dbReference type="Proteomes" id="UP000245768">
    <property type="component" value="Unassembled WGS sequence"/>
</dbReference>
<dbReference type="GO" id="GO:0000272">
    <property type="term" value="P:polysaccharide catabolic process"/>
    <property type="evidence" value="ECO:0007669"/>
    <property type="project" value="InterPro"/>
</dbReference>
<sequence>MSGSSRRVPSASPVTGKQVPPHYLHASDAYFRDTSGRAILLRGINFSASSKAPLNQPSQVLDGFWERAERGGDSFVGQPLDLEDGSAEVHLARLKAWGFNCMRFVFTWEALEHQGPGKYDYEYMDYVVAVLRRIKQHGFRVFMDPHQDLFSRFTGGSGAPYWTLLACGLNPRNLTVTQAAFLHNEYPNPNKPEPLEYPDMLWTTNYTRLAAATLFTMFFAGEAFTPLCVIDGVNIQHWLQRHYFEACRQLALRIEAAGDLCDSCVIGWDSINEPNPAFVGMEKLDALAPQLKMRKGPMPTPIQSMRLGVGQKQKVEHYVFGPLGPKRKGFVEVDPQGSSVWLSRQQDEQQADSRWGWKRAESWPIGRCVWAAHGVWDDNSEDGSLLKADYFRNLQGQKVNFVEDFWLPHWRNYSAIIRGVHKEAIMFLQPPVFEPPPKSLTEDDLKQRACNSAHFYDGLTLVTKHWNWFNADALGLLRGKYSGVLFAVRVGFPAIRKCLRDQLGYLRKDTEDVMGHYPTLIGELGIPFDLDSKKAYFGDSKGKGKGDYTSQTAALDASLNACDGDNFLNFALWTYAPDNTHLWGDGWNGEDLSIWSTDDLRENGLSLPLSETTTLTRSSGNGVASGSNDPSDPRHVLDLSDSSATLLSPNNDSNKVSKAEGGDVICYRGNLSALSNGSRSEAAFSRPFASAVVGTPLSMDFDASKSEFKLVIKATDSDIELAKQHGLGIDVFVPFVHYAAQGFVQRGRAAMGSKVEAIESSASSIDGSQSSADDRGDVVAVDVEVSSGAWKLNGQTLTWFLDPLPSAKAGEEVEYRLTMTRRGGTLGVHRDPSTWQVFTEQIRSWITA</sequence>
<keyword evidence="3" id="KW-0326">Glycosidase</keyword>
<dbReference type="InterPro" id="IPR052066">
    <property type="entry name" value="Glycosphingolipid_Hydrolases"/>
</dbReference>
<evidence type="ECO:0000256" key="4">
    <source>
        <dbReference type="SAM" id="MobiDB-lite"/>
    </source>
</evidence>
<accession>A0A316YRL4</accession>
<dbReference type="STRING" id="215250.A0A316YRL4"/>
<dbReference type="GO" id="GO:0050295">
    <property type="term" value="F:steryl-beta-glucosidase activity"/>
    <property type="evidence" value="ECO:0007669"/>
    <property type="project" value="TreeGrafter"/>
</dbReference>
<feature type="compositionally biased region" description="Polar residues" evidence="4">
    <location>
        <begin position="1"/>
        <end position="15"/>
    </location>
</feature>
<feature type="region of interest" description="Disordered" evidence="4">
    <location>
        <begin position="1"/>
        <end position="20"/>
    </location>
</feature>
<dbReference type="PANTHER" id="PTHR31308">
    <property type="match status" value="1"/>
</dbReference>